<comment type="caution">
    <text evidence="5">The sequence shown here is derived from an EMBL/GenBank/DDBJ whole genome shotgun (WGS) entry which is preliminary data.</text>
</comment>
<dbReference type="Gene3D" id="3.40.50.720">
    <property type="entry name" value="NAD(P)-binding Rossmann-like Domain"/>
    <property type="match status" value="1"/>
</dbReference>
<protein>
    <recommendedName>
        <fullName evidence="4">Ketoreductase domain-containing protein</fullName>
    </recommendedName>
</protein>
<keyword evidence="2" id="KW-0521">NADP</keyword>
<feature type="domain" description="Ketoreductase" evidence="4">
    <location>
        <begin position="22"/>
        <end position="200"/>
    </location>
</feature>
<evidence type="ECO:0000313" key="6">
    <source>
        <dbReference type="Proteomes" id="UP000326924"/>
    </source>
</evidence>
<keyword evidence="3" id="KW-0560">Oxidoreductase</keyword>
<dbReference type="PRINTS" id="PR00081">
    <property type="entry name" value="GDHRDH"/>
</dbReference>
<reference evidence="5 6" key="1">
    <citation type="submission" date="2019-09" db="EMBL/GenBank/DDBJ databases">
        <title>Draft genome of the ectomycorrhizal ascomycete Sphaerosporella brunnea.</title>
        <authorList>
            <consortium name="DOE Joint Genome Institute"/>
            <person name="Benucci G.M."/>
            <person name="Marozzi G."/>
            <person name="Antonielli L."/>
            <person name="Sanchez S."/>
            <person name="Marco P."/>
            <person name="Wang X."/>
            <person name="Falini L.B."/>
            <person name="Barry K."/>
            <person name="Haridas S."/>
            <person name="Lipzen A."/>
            <person name="Labutti K."/>
            <person name="Grigoriev I.V."/>
            <person name="Murat C."/>
            <person name="Martin F."/>
            <person name="Albertini E."/>
            <person name="Donnini D."/>
            <person name="Bonito G."/>
        </authorList>
    </citation>
    <scope>NUCLEOTIDE SEQUENCE [LARGE SCALE GENOMIC DNA]</scope>
    <source>
        <strain evidence="5 6">Sb_GMNB300</strain>
    </source>
</reference>
<dbReference type="GO" id="GO:0016616">
    <property type="term" value="F:oxidoreductase activity, acting on the CH-OH group of donors, NAD or NADP as acceptor"/>
    <property type="evidence" value="ECO:0007669"/>
    <property type="project" value="UniProtKB-ARBA"/>
</dbReference>
<dbReference type="Pfam" id="PF13561">
    <property type="entry name" value="adh_short_C2"/>
    <property type="match status" value="1"/>
</dbReference>
<accession>A0A5J5F8X4</accession>
<gene>
    <name evidence="5" type="ORF">FN846DRAFT_128954</name>
</gene>
<evidence type="ECO:0000259" key="4">
    <source>
        <dbReference type="SMART" id="SM00822"/>
    </source>
</evidence>
<sequence length="275" mass="29605">MSLLTAPDEAIPLSQMFSLGGKVCLITGGNRGIGLAVAQGYAEAGAAAIAIIHSSEKTAELAQQRAQELQLKYPATTAKAYKADVAQAEEIEVVTKQVFADFGRLDVVVVNAGVYTDTKALEMEPQEAQHITGVNYFGALYTAQAAARIMKSHGGGGKIIFTASINGHMVLRPQRESIYCATKAAVCHLTRALAVEWAEYNIQVNSVSPGYIDTEMNDIMIQKYPDQVKNWLGDCPAGRFCKVWELKGVYVFLASMASSYVTGSDYLVDGGHTCH</sequence>
<dbReference type="InterPro" id="IPR057326">
    <property type="entry name" value="KR_dom"/>
</dbReference>
<organism evidence="5 6">
    <name type="scientific">Sphaerosporella brunnea</name>
    <dbReference type="NCBI Taxonomy" id="1250544"/>
    <lineage>
        <taxon>Eukaryota</taxon>
        <taxon>Fungi</taxon>
        <taxon>Dikarya</taxon>
        <taxon>Ascomycota</taxon>
        <taxon>Pezizomycotina</taxon>
        <taxon>Pezizomycetes</taxon>
        <taxon>Pezizales</taxon>
        <taxon>Pyronemataceae</taxon>
        <taxon>Sphaerosporella</taxon>
    </lineage>
</organism>
<dbReference type="InterPro" id="IPR002347">
    <property type="entry name" value="SDR_fam"/>
</dbReference>
<dbReference type="InterPro" id="IPR036291">
    <property type="entry name" value="NAD(P)-bd_dom_sf"/>
</dbReference>
<dbReference type="SUPFAM" id="SSF51735">
    <property type="entry name" value="NAD(P)-binding Rossmann-fold domains"/>
    <property type="match status" value="1"/>
</dbReference>
<evidence type="ECO:0000256" key="2">
    <source>
        <dbReference type="ARBA" id="ARBA00022857"/>
    </source>
</evidence>
<dbReference type="PANTHER" id="PTHR43008:SF4">
    <property type="entry name" value="CHAIN DEHYDROGENASE, PUTATIVE (AFU_ORTHOLOGUE AFUA_4G08710)-RELATED"/>
    <property type="match status" value="1"/>
</dbReference>
<evidence type="ECO:0000256" key="1">
    <source>
        <dbReference type="ARBA" id="ARBA00006484"/>
    </source>
</evidence>
<dbReference type="Proteomes" id="UP000326924">
    <property type="component" value="Unassembled WGS sequence"/>
</dbReference>
<comment type="similarity">
    <text evidence="1">Belongs to the short-chain dehydrogenases/reductases (SDR) family.</text>
</comment>
<dbReference type="PRINTS" id="PR00080">
    <property type="entry name" value="SDRFAMILY"/>
</dbReference>
<keyword evidence="6" id="KW-1185">Reference proteome</keyword>
<evidence type="ECO:0000256" key="3">
    <source>
        <dbReference type="ARBA" id="ARBA00023002"/>
    </source>
</evidence>
<evidence type="ECO:0000313" key="5">
    <source>
        <dbReference type="EMBL" id="KAA8913361.1"/>
    </source>
</evidence>
<dbReference type="AlphaFoldDB" id="A0A5J5F8X4"/>
<dbReference type="PROSITE" id="PS00061">
    <property type="entry name" value="ADH_SHORT"/>
    <property type="match status" value="1"/>
</dbReference>
<dbReference type="InterPro" id="IPR020904">
    <property type="entry name" value="Sc_DH/Rdtase_CS"/>
</dbReference>
<dbReference type="FunFam" id="3.40.50.720:FF:000084">
    <property type="entry name" value="Short-chain dehydrogenase reductase"/>
    <property type="match status" value="1"/>
</dbReference>
<dbReference type="InParanoid" id="A0A5J5F8X4"/>
<dbReference type="GO" id="GO:0050664">
    <property type="term" value="F:oxidoreductase activity, acting on NAD(P)H, oxygen as acceptor"/>
    <property type="evidence" value="ECO:0007669"/>
    <property type="project" value="TreeGrafter"/>
</dbReference>
<proteinExistence type="inferred from homology"/>
<dbReference type="PANTHER" id="PTHR43008">
    <property type="entry name" value="BENZIL REDUCTASE"/>
    <property type="match status" value="1"/>
</dbReference>
<dbReference type="EMBL" id="VXIS01000015">
    <property type="protein sequence ID" value="KAA8913361.1"/>
    <property type="molecule type" value="Genomic_DNA"/>
</dbReference>
<dbReference type="OrthoDB" id="1888931at2759"/>
<name>A0A5J5F8X4_9PEZI</name>
<dbReference type="SMART" id="SM00822">
    <property type="entry name" value="PKS_KR"/>
    <property type="match status" value="1"/>
</dbReference>